<gene>
    <name evidence="1" type="ORF">NJ959_23825</name>
</gene>
<accession>A0AAE3KPL1</accession>
<keyword evidence="2" id="KW-1185">Reference proteome</keyword>
<evidence type="ECO:0000313" key="2">
    <source>
        <dbReference type="Proteomes" id="UP001204953"/>
    </source>
</evidence>
<proteinExistence type="predicted"/>
<name>A0AAE3KPL1_9CYAN</name>
<dbReference type="AlphaFoldDB" id="A0AAE3KPL1"/>
<reference evidence="1" key="1">
    <citation type="submission" date="2022-06" db="EMBL/GenBank/DDBJ databases">
        <title>New cyanobacteria of genus Symplocastrum in benthos of Lake Baikal.</title>
        <authorList>
            <person name="Sorokovikova E."/>
            <person name="Tikhonova I."/>
            <person name="Krasnopeev A."/>
            <person name="Evseev P."/>
            <person name="Gladkikh A."/>
            <person name="Belykh O."/>
        </authorList>
    </citation>
    <scope>NUCLEOTIDE SEQUENCE</scope>
    <source>
        <strain evidence="1">BBK-W-15</strain>
    </source>
</reference>
<dbReference type="RefSeq" id="WP_254014198.1">
    <property type="nucleotide sequence ID" value="NZ_JAMZMM010000334.1"/>
</dbReference>
<protein>
    <submittedName>
        <fullName evidence="1">Uncharacterized protein</fullName>
    </submittedName>
</protein>
<sequence>MGKLTLPESSLVYVDTVVIIYRGCTIFLTNDAGLRNISGLSVVVLNDLLGE</sequence>
<organism evidence="1 2">
    <name type="scientific">Limnofasciculus baicalensis BBK-W-15</name>
    <dbReference type="NCBI Taxonomy" id="2699891"/>
    <lineage>
        <taxon>Bacteria</taxon>
        <taxon>Bacillati</taxon>
        <taxon>Cyanobacteriota</taxon>
        <taxon>Cyanophyceae</taxon>
        <taxon>Coleofasciculales</taxon>
        <taxon>Coleofasciculaceae</taxon>
        <taxon>Limnofasciculus</taxon>
        <taxon>Limnofasciculus baicalensis</taxon>
    </lineage>
</organism>
<evidence type="ECO:0000313" key="1">
    <source>
        <dbReference type="EMBL" id="MCP2731459.1"/>
    </source>
</evidence>
<dbReference type="Proteomes" id="UP001204953">
    <property type="component" value="Unassembled WGS sequence"/>
</dbReference>
<dbReference type="EMBL" id="JAMZMM010000334">
    <property type="protein sequence ID" value="MCP2731459.1"/>
    <property type="molecule type" value="Genomic_DNA"/>
</dbReference>
<comment type="caution">
    <text evidence="1">The sequence shown here is derived from an EMBL/GenBank/DDBJ whole genome shotgun (WGS) entry which is preliminary data.</text>
</comment>